<proteinExistence type="predicted"/>
<accession>W5TL94</accession>
<dbReference type="eggNOG" id="ENOG5032D7U">
    <property type="taxonomic scope" value="Bacteria"/>
</dbReference>
<dbReference type="AlphaFoldDB" id="W5TL94"/>
<reference evidence="1 2" key="1">
    <citation type="journal article" date="2014" name="Appl. Environ. Microbiol.">
        <title>Insights into the Microbial Degradation of Rubber and Gutta-Percha by Analysis of the Complete Genome of Nocardia nova SH22a.</title>
        <authorList>
            <person name="Luo Q."/>
            <person name="Hiessl S."/>
            <person name="Poehlein A."/>
            <person name="Daniel R."/>
            <person name="Steinbuchel A."/>
        </authorList>
    </citation>
    <scope>NUCLEOTIDE SEQUENCE [LARGE SCALE GENOMIC DNA]</scope>
    <source>
        <strain evidence="1">SH22a</strain>
    </source>
</reference>
<sequence>MSAPNIPDPWSDGRDTMYWLPPNGIGNGHTAHAWAILADLTEKQIYPALFALAEAGIAGYAAAVRTTRLEPESATVGWRLWVDTLHYNDAQDVLMELLR</sequence>
<protein>
    <submittedName>
        <fullName evidence="1">Uncharacterized protein</fullName>
    </submittedName>
</protein>
<keyword evidence="2" id="KW-1185">Reference proteome</keyword>
<dbReference type="Proteomes" id="UP000019150">
    <property type="component" value="Chromosome"/>
</dbReference>
<dbReference type="EMBL" id="CP006850">
    <property type="protein sequence ID" value="AHH19738.1"/>
    <property type="molecule type" value="Genomic_DNA"/>
</dbReference>
<dbReference type="STRING" id="1415166.NONO_c49540"/>
<gene>
    <name evidence="1" type="ORF">NONO_c49540</name>
</gene>
<name>W5TL94_9NOCA</name>
<dbReference type="HOGENOM" id="CLU_2302804_0_0_11"/>
<dbReference type="RefSeq" id="WP_025351129.1">
    <property type="nucleotide sequence ID" value="NZ_CP006850.1"/>
</dbReference>
<evidence type="ECO:0000313" key="1">
    <source>
        <dbReference type="EMBL" id="AHH19738.1"/>
    </source>
</evidence>
<evidence type="ECO:0000313" key="2">
    <source>
        <dbReference type="Proteomes" id="UP000019150"/>
    </source>
</evidence>
<dbReference type="KEGG" id="nno:NONO_c49540"/>
<organism evidence="1 2">
    <name type="scientific">Nocardia nova SH22a</name>
    <dbReference type="NCBI Taxonomy" id="1415166"/>
    <lineage>
        <taxon>Bacteria</taxon>
        <taxon>Bacillati</taxon>
        <taxon>Actinomycetota</taxon>
        <taxon>Actinomycetes</taxon>
        <taxon>Mycobacteriales</taxon>
        <taxon>Nocardiaceae</taxon>
        <taxon>Nocardia</taxon>
    </lineage>
</organism>
<dbReference type="PATRIC" id="fig|1415166.3.peg.5112"/>